<dbReference type="Gene3D" id="3.30.40.10">
    <property type="entry name" value="Zinc/RING finger domain, C3HC4 (zinc finger)"/>
    <property type="match status" value="1"/>
</dbReference>
<feature type="compositionally biased region" description="Polar residues" evidence="2">
    <location>
        <begin position="922"/>
        <end position="934"/>
    </location>
</feature>
<feature type="compositionally biased region" description="Basic and acidic residues" evidence="2">
    <location>
        <begin position="969"/>
        <end position="985"/>
    </location>
</feature>
<reference evidence="3 4" key="1">
    <citation type="submission" date="2022-05" db="EMBL/GenBank/DDBJ databases">
        <title>Chromosome-level reference genomes for two strains of Caenorhabditis briggsae: an improved platform for comparative genomics.</title>
        <authorList>
            <person name="Stevens L."/>
            <person name="Andersen E.C."/>
        </authorList>
    </citation>
    <scope>NUCLEOTIDE SEQUENCE [LARGE SCALE GENOMIC DNA]</scope>
    <source>
        <strain evidence="3">QX1410_ONT</strain>
        <tissue evidence="3">Whole-organism</tissue>
    </source>
</reference>
<feature type="compositionally biased region" description="Low complexity" evidence="2">
    <location>
        <begin position="941"/>
        <end position="964"/>
    </location>
</feature>
<feature type="coiled-coil region" evidence="1">
    <location>
        <begin position="1160"/>
        <end position="1378"/>
    </location>
</feature>
<keyword evidence="1" id="KW-0175">Coiled coil</keyword>
<accession>A0AAE9D2U1</accession>
<name>A0AAE9D2U1_CAEBR</name>
<evidence type="ECO:0000313" key="3">
    <source>
        <dbReference type="EMBL" id="ULT93357.1"/>
    </source>
</evidence>
<feature type="compositionally biased region" description="Basic and acidic residues" evidence="2">
    <location>
        <begin position="1042"/>
        <end position="1064"/>
    </location>
</feature>
<feature type="compositionally biased region" description="Basic and acidic residues" evidence="2">
    <location>
        <begin position="891"/>
        <end position="921"/>
    </location>
</feature>
<feature type="compositionally biased region" description="Low complexity" evidence="2">
    <location>
        <begin position="1099"/>
        <end position="1120"/>
    </location>
</feature>
<feature type="compositionally biased region" description="Basic and acidic residues" evidence="2">
    <location>
        <begin position="994"/>
        <end position="1013"/>
    </location>
</feature>
<feature type="compositionally biased region" description="Polar residues" evidence="2">
    <location>
        <begin position="1019"/>
        <end position="1034"/>
    </location>
</feature>
<gene>
    <name evidence="3" type="ORF">L3Y34_003090</name>
</gene>
<evidence type="ECO:0000256" key="1">
    <source>
        <dbReference type="SAM" id="Coils"/>
    </source>
</evidence>
<proteinExistence type="predicted"/>
<dbReference type="PANTHER" id="PTHR13491">
    <property type="entry name" value="ZCCHC10 PROTEIN"/>
    <property type="match status" value="1"/>
</dbReference>
<dbReference type="EMBL" id="CP090894">
    <property type="protein sequence ID" value="ULT93357.1"/>
    <property type="molecule type" value="Genomic_DNA"/>
</dbReference>
<dbReference type="PANTHER" id="PTHR13491:SF0">
    <property type="entry name" value="ZINC FINGER CCHC DOMAIN-CONTAINING PROTEIN 10"/>
    <property type="match status" value="1"/>
</dbReference>
<evidence type="ECO:0000256" key="2">
    <source>
        <dbReference type="SAM" id="MobiDB-lite"/>
    </source>
</evidence>
<dbReference type="InterPro" id="IPR039715">
    <property type="entry name" value="ZCCHC10"/>
</dbReference>
<evidence type="ECO:0008006" key="5">
    <source>
        <dbReference type="Google" id="ProtNLM"/>
    </source>
</evidence>
<feature type="region of interest" description="Disordered" evidence="2">
    <location>
        <begin position="886"/>
        <end position="1132"/>
    </location>
</feature>
<protein>
    <recommendedName>
        <fullName evidence="5">RING-type domain-containing protein</fullName>
    </recommendedName>
</protein>
<sequence>MNRKSNKKHNDIQFQFLELKESSLTTSSDLLERNGGDELDSTMFYLDSIDMKRYKGGSIGDLTCLDRFVKNVNPYKKFYLRQLPILISMTNKEPRFFLEEVIEMIAVLLRKSSNSEGLEILGKYEDEVLASSPNETLPRVVTLTEVNKLFEDFDIDKGLVTITPDVVYSKITDCRQGYIEQLQFFDCLGGRFVYPTQAIYIIFNECVLGLNWTTNTCNKHLNCMEKCRKKVMEFMNKYTSSSMNLIPLETVLMEIKELKEEECYFHQQVDINDVLNLGVTNGYNPLDFYKRIINLFHLPKNGPLTELHCAPIQGITLSFMLGWIIQFIGPIDKDNELLANLLVSNMEFAIEKDIEKTVVFMINEVVVRGKEGTRRIFKPYGAQEETHVQSKYEKMAEKARLRKLAVQQKKNKKGGKQNPVTEIDEVHGAQDSQWKDLSDEPIEFKEFKSTEDIRLSTVIVKGHRYGSNYSLLKNGPRKENPQKFFFIDIDEWQKLIDMESMMGFEWAKDEDYLENLDSFVQMTGIKTFVIRRLQEDYKSAEDSGRFFQFEEAVEIASISLILKGDDPNKHGMLEFLKADLQGLNKHVRRSRSKDGMEALFLINGIEKSSITLIPDFVEKLSQIHAKENIYTPITTIGRKGEDLMNMGESALYIFKNLICGVDWLAAVMTNGIDAYEDFQQTFENTLKPLFCEWETSYVARDWHDEVITKLKSHKIFENQPRADLNFFEGFSKGSLVPMSYFSDQCEANGLPPMPRMLLSDEMLVDEAKVLMMIVWACQFYPDRQRSREQGDRAMQRGVIMNAMSARLPQEAKLHNHLENLITHWSEPGRMQSQRTADENIEMLKEMFLNAPRLFHSTMSAEESAKTSDSLFENLKSSGGRALKAFESQKGSLEKRNNAQEPNKGVKDNSKKQFSKMSKDVPENSTSEGPGSTTPRQRKSKTTTISKQSSRSSSTSTSEACSSQTLVPEGLEKNHGLLDEKTMDRNKKQRKEKKNARGDEAPDASAESRAESKDAPAQLSDPSQSVLENAKSSSGKIPKQSKHREGSLDKTEKAKGPDKEVEANSKKTFSKQSKGIPESSKNEAPGSSTSLQEKSKTSAISKESSRSPSTSISEPCSSQSTFPEGEILKKIRGGFDGETMMKKKFPILDNSEYRVVGNNFMEKIEHQIKGLMDQVKQLSEENETLKSSIEERKEEDSNELKKARKELEKEKEKTASLEQAIKDWKVSLEFMEKDLIEAGEQRDVANEKLRKADEELRDQTAKSRNLEQQLKEANKALTTMNKEKDRAVERVVREWTERWNVERHQVQLAQNRTAEAESKVRQLMKEKVKLLEKNPQDGSNLPAHVATYKEDIKKLRQLLKKKEDLIPHLQKRIQELSNQPGPSSQISEDSNGYLERLQNMLEIINRDDSIEEKRVRISRLLTNTDSAETRSLCVLEEDLFDSSVTMYRDTLNYNIYKVQQTQRAEDCQPIPCYPDLSQRFLDAENKERTKAMFGEGDCAICYEKIDDHEEKRTCPNEICSLNYHENCILKSIETRNEESTRERGQTKRMANQYRMVHPRTSPKDLGRKESADTPHCFASAEKKRDSTIRNTKGTVPGHCIC</sequence>
<dbReference type="Proteomes" id="UP000827892">
    <property type="component" value="Chromosome IV"/>
</dbReference>
<evidence type="ECO:0000313" key="4">
    <source>
        <dbReference type="Proteomes" id="UP000827892"/>
    </source>
</evidence>
<dbReference type="SMART" id="SM01197">
    <property type="entry name" value="FANCL_C"/>
    <property type="match status" value="1"/>
</dbReference>
<organism evidence="3 4">
    <name type="scientific">Caenorhabditis briggsae</name>
    <dbReference type="NCBI Taxonomy" id="6238"/>
    <lineage>
        <taxon>Eukaryota</taxon>
        <taxon>Metazoa</taxon>
        <taxon>Ecdysozoa</taxon>
        <taxon>Nematoda</taxon>
        <taxon>Chromadorea</taxon>
        <taxon>Rhabditida</taxon>
        <taxon>Rhabditina</taxon>
        <taxon>Rhabditomorpha</taxon>
        <taxon>Rhabditoidea</taxon>
        <taxon>Rhabditidae</taxon>
        <taxon>Peloderinae</taxon>
        <taxon>Caenorhabditis</taxon>
    </lineage>
</organism>
<dbReference type="InterPro" id="IPR013083">
    <property type="entry name" value="Znf_RING/FYVE/PHD"/>
</dbReference>